<dbReference type="EMBL" id="ML734593">
    <property type="protein sequence ID" value="KAB8247080.1"/>
    <property type="molecule type" value="Genomic_DNA"/>
</dbReference>
<protein>
    <submittedName>
        <fullName evidence="2">Uncharacterized protein</fullName>
    </submittedName>
</protein>
<organism evidence="2">
    <name type="scientific">Aspergillus flavus</name>
    <dbReference type="NCBI Taxonomy" id="5059"/>
    <lineage>
        <taxon>Eukaryota</taxon>
        <taxon>Fungi</taxon>
        <taxon>Dikarya</taxon>
        <taxon>Ascomycota</taxon>
        <taxon>Pezizomycotina</taxon>
        <taxon>Eurotiomycetes</taxon>
        <taxon>Eurotiomycetidae</taxon>
        <taxon>Eurotiales</taxon>
        <taxon>Aspergillaceae</taxon>
        <taxon>Aspergillus</taxon>
        <taxon>Aspergillus subgen. Circumdati</taxon>
    </lineage>
</organism>
<evidence type="ECO:0000256" key="1">
    <source>
        <dbReference type="SAM" id="Phobius"/>
    </source>
</evidence>
<accession>A0A5N6H1K5</accession>
<keyword evidence="1" id="KW-1133">Transmembrane helix</keyword>
<name>A0A5N6H1K5_ASPFL</name>
<dbReference type="AlphaFoldDB" id="A0A5N6H1K5"/>
<keyword evidence="1" id="KW-0472">Membrane</keyword>
<dbReference type="Proteomes" id="UP000325434">
    <property type="component" value="Unassembled WGS sequence"/>
</dbReference>
<reference evidence="2" key="1">
    <citation type="submission" date="2019-04" db="EMBL/GenBank/DDBJ databases">
        <title>Friends and foes A comparative genomics study of 23 Aspergillus species from section Flavi.</title>
        <authorList>
            <consortium name="DOE Joint Genome Institute"/>
            <person name="Kjaerbolling I."/>
            <person name="Vesth T."/>
            <person name="Frisvad J.C."/>
            <person name="Nybo J.L."/>
            <person name="Theobald S."/>
            <person name="Kildgaard S."/>
            <person name="Isbrandt T."/>
            <person name="Kuo A."/>
            <person name="Sato A."/>
            <person name="Lyhne E.K."/>
            <person name="Kogle M.E."/>
            <person name="Wiebenga A."/>
            <person name="Kun R.S."/>
            <person name="Lubbers R.J."/>
            <person name="Makela M.R."/>
            <person name="Barry K."/>
            <person name="Chovatia M."/>
            <person name="Clum A."/>
            <person name="Daum C."/>
            <person name="Haridas S."/>
            <person name="He G."/>
            <person name="LaButti K."/>
            <person name="Lipzen A."/>
            <person name="Mondo S."/>
            <person name="Riley R."/>
            <person name="Salamov A."/>
            <person name="Simmons B.A."/>
            <person name="Magnuson J.K."/>
            <person name="Henrissat B."/>
            <person name="Mortensen U.H."/>
            <person name="Larsen T.O."/>
            <person name="Devries R.P."/>
            <person name="Grigoriev I.V."/>
            <person name="Machida M."/>
            <person name="Baker S.E."/>
            <person name="Andersen M.R."/>
        </authorList>
    </citation>
    <scope>NUCLEOTIDE SEQUENCE [LARGE SCALE GENOMIC DNA]</scope>
    <source>
        <strain evidence="2">CBS 121.62</strain>
    </source>
</reference>
<sequence length="97" mass="11559">MYISYPRYSRSVRYCFILLHPAPMVVFMHITSFIWLGRNCQRAWWSSLHERHVSLKAIVLKRGEQVTVSKHMYGVLYYVSDNLARLTTKQHELLNQS</sequence>
<proteinExistence type="predicted"/>
<evidence type="ECO:0000313" key="2">
    <source>
        <dbReference type="EMBL" id="KAB8247080.1"/>
    </source>
</evidence>
<keyword evidence="1" id="KW-0812">Transmembrane</keyword>
<feature type="transmembrane region" description="Helical" evidence="1">
    <location>
        <begin position="12"/>
        <end position="36"/>
    </location>
</feature>
<gene>
    <name evidence="2" type="ORF">BDV35DRAFT_209500</name>
</gene>